<sequence length="134" mass="14133">MTTLTLTDAAGTPVNRSFPLVQSSPDLSIWKDYSTNGGYPVGAGSASLSLKENGNGTSRLQGKLVLPSLETVAGDTGLGFTPVPTKAFECIGSFDLVFPNRSSLQNRKDLKAMFIDLLSDALVTAAVENFVHPV</sequence>
<evidence type="ECO:0000256" key="2">
    <source>
        <dbReference type="ARBA" id="ARBA00022561"/>
    </source>
</evidence>
<dbReference type="GO" id="GO:0019028">
    <property type="term" value="C:viral capsid"/>
    <property type="evidence" value="ECO:0007669"/>
    <property type="project" value="UniProtKB-KW"/>
</dbReference>
<accession>A0A514DCI0</accession>
<evidence type="ECO:0000256" key="3">
    <source>
        <dbReference type="ARBA" id="ARBA00022844"/>
    </source>
</evidence>
<comment type="subcellular location">
    <subcellularLocation>
        <location evidence="1">Virion</location>
    </subcellularLocation>
</comment>
<keyword evidence="3" id="KW-0946">Virion</keyword>
<dbReference type="Gene3D" id="3.30.380.10">
    <property type="entry name" value="MS2 Viral Coat Protein"/>
    <property type="match status" value="1"/>
</dbReference>
<protein>
    <submittedName>
        <fullName evidence="4">Uncharacterized protein</fullName>
    </submittedName>
</protein>
<keyword evidence="2" id="KW-0167">Capsid protein</keyword>
<evidence type="ECO:0000313" key="4">
    <source>
        <dbReference type="EMBL" id="QDH91338.1"/>
    </source>
</evidence>
<reference evidence="4" key="1">
    <citation type="submission" date="2019-05" db="EMBL/GenBank/DDBJ databases">
        <title>Metatranscriptomic reconstruction reveals RNA viruses with the potential to shape carbon cycling in soil.</title>
        <authorList>
            <person name="Starr E.P."/>
            <person name="Nuccio E."/>
            <person name="Pett-Ridge J."/>
            <person name="Banfield J.F."/>
            <person name="Firestone M.K."/>
        </authorList>
    </citation>
    <scope>NUCLEOTIDE SEQUENCE</scope>
    <source>
        <strain evidence="4">H1_Rhizo_27_scaffold_1040</strain>
    </source>
</reference>
<proteinExistence type="predicted"/>
<dbReference type="InterPro" id="IPR015954">
    <property type="entry name" value="Phage_RNA-type_capsid"/>
</dbReference>
<name>A0A514DCI0_9VIRU</name>
<dbReference type="EMBL" id="MN036170">
    <property type="protein sequence ID" value="QDH91338.1"/>
    <property type="molecule type" value="Genomic_RNA"/>
</dbReference>
<evidence type="ECO:0000256" key="1">
    <source>
        <dbReference type="ARBA" id="ARBA00004328"/>
    </source>
</evidence>
<organism evidence="4">
    <name type="scientific">Leviviridae sp</name>
    <dbReference type="NCBI Taxonomy" id="2027243"/>
    <lineage>
        <taxon>Viruses</taxon>
        <taxon>Riboviria</taxon>
        <taxon>Orthornavirae</taxon>
        <taxon>Lenarviricota</taxon>
        <taxon>Leviviricetes</taxon>
        <taxon>Norzivirales</taxon>
        <taxon>Fiersviridae</taxon>
    </lineage>
</organism>
<gene>
    <name evidence="4" type="ORF">H1Rhizo271040_000003</name>
</gene>